<dbReference type="SUPFAM" id="SSF48008">
    <property type="entry name" value="GntR ligand-binding domain-like"/>
    <property type="match status" value="1"/>
</dbReference>
<keyword evidence="3" id="KW-0804">Transcription</keyword>
<evidence type="ECO:0000256" key="3">
    <source>
        <dbReference type="ARBA" id="ARBA00023163"/>
    </source>
</evidence>
<dbReference type="Pfam" id="PF00392">
    <property type="entry name" value="GntR"/>
    <property type="match status" value="1"/>
</dbReference>
<evidence type="ECO:0000313" key="5">
    <source>
        <dbReference type="EMBL" id="QBE61924.1"/>
    </source>
</evidence>
<name>A0A4P6KTD4_9BURK</name>
<evidence type="ECO:0000256" key="2">
    <source>
        <dbReference type="ARBA" id="ARBA00023125"/>
    </source>
</evidence>
<keyword evidence="2" id="KW-0238">DNA-binding</keyword>
<dbReference type="OrthoDB" id="1040417at2"/>
<dbReference type="SMART" id="SM00345">
    <property type="entry name" value="HTH_GNTR"/>
    <property type="match status" value="1"/>
</dbReference>
<dbReference type="GO" id="GO:0003677">
    <property type="term" value="F:DNA binding"/>
    <property type="evidence" value="ECO:0007669"/>
    <property type="project" value="UniProtKB-KW"/>
</dbReference>
<dbReference type="PANTHER" id="PTHR43537:SF5">
    <property type="entry name" value="UXU OPERON TRANSCRIPTIONAL REGULATOR"/>
    <property type="match status" value="1"/>
</dbReference>
<sequence>MKMEPIAVVHEPRRSLTQQVTEEITTWITTGRYAPGDHLPPEAELARIFNVSKPSVREALKHLVAVGAVEISHGKPPTVSQMNSVPLVNFFHLAVNSGNESLREAVELRRGLEIESMLLATERATPEDIARLGKLIETLDRHKADYDQWVPAHVEFHAALVAASHNRFYTFLQDALKSTIERINRQIIAAQPARDPAVSFRRHVELFEAIKSGKRDKAREAIERHFDAVDAIVNATVRKAGRQG</sequence>
<dbReference type="CDD" id="cd07377">
    <property type="entry name" value="WHTH_GntR"/>
    <property type="match status" value="1"/>
</dbReference>
<evidence type="ECO:0000256" key="1">
    <source>
        <dbReference type="ARBA" id="ARBA00023015"/>
    </source>
</evidence>
<evidence type="ECO:0000313" key="6">
    <source>
        <dbReference type="Proteomes" id="UP000290637"/>
    </source>
</evidence>
<dbReference type="InterPro" id="IPR008920">
    <property type="entry name" value="TF_FadR/GntR_C"/>
</dbReference>
<keyword evidence="6" id="KW-1185">Reference proteome</keyword>
<reference evidence="5 6" key="1">
    <citation type="submission" date="2019-02" db="EMBL/GenBank/DDBJ databases">
        <title>Draft Genome Sequences of Six Type Strains of the Genus Massilia.</title>
        <authorList>
            <person name="Miess H."/>
            <person name="Frediansyhah A."/>
            <person name="Gross H."/>
        </authorList>
    </citation>
    <scope>NUCLEOTIDE SEQUENCE [LARGE SCALE GENOMIC DNA]</scope>
    <source>
        <strain evidence="5 6">DSM 17473</strain>
    </source>
</reference>
<dbReference type="KEGG" id="plue:EWM63_02060"/>
<dbReference type="InterPro" id="IPR036390">
    <property type="entry name" value="WH_DNA-bd_sf"/>
</dbReference>
<dbReference type="PANTHER" id="PTHR43537">
    <property type="entry name" value="TRANSCRIPTIONAL REGULATOR, GNTR FAMILY"/>
    <property type="match status" value="1"/>
</dbReference>
<dbReference type="Proteomes" id="UP000290637">
    <property type="component" value="Chromosome"/>
</dbReference>
<evidence type="ECO:0000259" key="4">
    <source>
        <dbReference type="PROSITE" id="PS50949"/>
    </source>
</evidence>
<organism evidence="5 6">
    <name type="scientific">Pseudoduganella lutea</name>
    <dbReference type="NCBI Taxonomy" id="321985"/>
    <lineage>
        <taxon>Bacteria</taxon>
        <taxon>Pseudomonadati</taxon>
        <taxon>Pseudomonadota</taxon>
        <taxon>Betaproteobacteria</taxon>
        <taxon>Burkholderiales</taxon>
        <taxon>Oxalobacteraceae</taxon>
        <taxon>Telluria group</taxon>
        <taxon>Pseudoduganella</taxon>
    </lineage>
</organism>
<dbReference type="InterPro" id="IPR000524">
    <property type="entry name" value="Tscrpt_reg_HTH_GntR"/>
</dbReference>
<proteinExistence type="predicted"/>
<dbReference type="InterPro" id="IPR036388">
    <property type="entry name" value="WH-like_DNA-bd_sf"/>
</dbReference>
<dbReference type="EMBL" id="CP035913">
    <property type="protein sequence ID" value="QBE61924.1"/>
    <property type="molecule type" value="Genomic_DNA"/>
</dbReference>
<dbReference type="Pfam" id="PF07729">
    <property type="entry name" value="FCD"/>
    <property type="match status" value="1"/>
</dbReference>
<dbReference type="PROSITE" id="PS50949">
    <property type="entry name" value="HTH_GNTR"/>
    <property type="match status" value="1"/>
</dbReference>
<dbReference type="Gene3D" id="1.20.120.530">
    <property type="entry name" value="GntR ligand-binding domain-like"/>
    <property type="match status" value="1"/>
</dbReference>
<dbReference type="SUPFAM" id="SSF46785">
    <property type="entry name" value="Winged helix' DNA-binding domain"/>
    <property type="match status" value="1"/>
</dbReference>
<dbReference type="GO" id="GO:0003700">
    <property type="term" value="F:DNA-binding transcription factor activity"/>
    <property type="evidence" value="ECO:0007669"/>
    <property type="project" value="InterPro"/>
</dbReference>
<protein>
    <submittedName>
        <fullName evidence="5">FadR family transcriptional regulator</fullName>
    </submittedName>
</protein>
<dbReference type="InterPro" id="IPR011711">
    <property type="entry name" value="GntR_C"/>
</dbReference>
<dbReference type="SMART" id="SM00895">
    <property type="entry name" value="FCD"/>
    <property type="match status" value="1"/>
</dbReference>
<gene>
    <name evidence="5" type="ORF">EWM63_02060</name>
</gene>
<dbReference type="PRINTS" id="PR00035">
    <property type="entry name" value="HTHGNTR"/>
</dbReference>
<feature type="domain" description="HTH gntR-type" evidence="4">
    <location>
        <begin position="14"/>
        <end position="82"/>
    </location>
</feature>
<dbReference type="AlphaFoldDB" id="A0A4P6KTD4"/>
<accession>A0A4P6KTD4</accession>
<dbReference type="Gene3D" id="1.10.10.10">
    <property type="entry name" value="Winged helix-like DNA-binding domain superfamily/Winged helix DNA-binding domain"/>
    <property type="match status" value="1"/>
</dbReference>
<keyword evidence="1" id="KW-0805">Transcription regulation</keyword>